<dbReference type="PANTHER" id="PTHR34961">
    <property type="entry name" value="TRANSMEMBRANE PROTEIN"/>
    <property type="match status" value="1"/>
</dbReference>
<dbReference type="AlphaFoldDB" id="A0AAV5JV44"/>
<evidence type="ECO:0000313" key="3">
    <source>
        <dbReference type="EMBL" id="GKV17592.1"/>
    </source>
</evidence>
<sequence>MSSKSTLVIFFLCLCLHACNGRRHLRTAGEGSNTISHFSTTVLESSRQFLKKDSSVHQGGSNEDDTVNELEVEDQSKSSVKESKLHGRKMSGVVPIKPPASVSRSVPGKNHNGHPGFFSDYSRPKRHPPCHN</sequence>
<name>A0AAV5JV44_9ROSI</name>
<evidence type="ECO:0000313" key="4">
    <source>
        <dbReference type="Proteomes" id="UP001054252"/>
    </source>
</evidence>
<feature type="region of interest" description="Disordered" evidence="1">
    <location>
        <begin position="51"/>
        <end position="132"/>
    </location>
</feature>
<dbReference type="Proteomes" id="UP001054252">
    <property type="component" value="Unassembled WGS sequence"/>
</dbReference>
<evidence type="ECO:0000256" key="1">
    <source>
        <dbReference type="SAM" id="MobiDB-lite"/>
    </source>
</evidence>
<protein>
    <submittedName>
        <fullName evidence="3">Uncharacterized protein</fullName>
    </submittedName>
</protein>
<dbReference type="InterPro" id="IPR053313">
    <property type="entry name" value="RGF"/>
</dbReference>
<accession>A0AAV5JV44</accession>
<proteinExistence type="predicted"/>
<feature type="compositionally biased region" description="Basic and acidic residues" evidence="1">
    <location>
        <begin position="74"/>
        <end position="85"/>
    </location>
</feature>
<keyword evidence="2" id="KW-0732">Signal</keyword>
<feature type="chain" id="PRO_5043607665" evidence="2">
    <location>
        <begin position="22"/>
        <end position="132"/>
    </location>
</feature>
<keyword evidence="4" id="KW-1185">Reference proteome</keyword>
<reference evidence="3 4" key="1">
    <citation type="journal article" date="2021" name="Commun. Biol.">
        <title>The genome of Shorea leprosula (Dipterocarpaceae) highlights the ecological relevance of drought in aseasonal tropical rainforests.</title>
        <authorList>
            <person name="Ng K.K.S."/>
            <person name="Kobayashi M.J."/>
            <person name="Fawcett J.A."/>
            <person name="Hatakeyama M."/>
            <person name="Paape T."/>
            <person name="Ng C.H."/>
            <person name="Ang C.C."/>
            <person name="Tnah L.H."/>
            <person name="Lee C.T."/>
            <person name="Nishiyama T."/>
            <person name="Sese J."/>
            <person name="O'Brien M.J."/>
            <person name="Copetti D."/>
            <person name="Mohd Noor M.I."/>
            <person name="Ong R.C."/>
            <person name="Putra M."/>
            <person name="Sireger I.Z."/>
            <person name="Indrioko S."/>
            <person name="Kosugi Y."/>
            <person name="Izuno A."/>
            <person name="Isagi Y."/>
            <person name="Lee S.L."/>
            <person name="Shimizu K.K."/>
        </authorList>
    </citation>
    <scope>NUCLEOTIDE SEQUENCE [LARGE SCALE GENOMIC DNA]</scope>
    <source>
        <strain evidence="3">214</strain>
    </source>
</reference>
<dbReference type="EMBL" id="BPVZ01000048">
    <property type="protein sequence ID" value="GKV17592.1"/>
    <property type="molecule type" value="Genomic_DNA"/>
</dbReference>
<comment type="caution">
    <text evidence="3">The sequence shown here is derived from an EMBL/GenBank/DDBJ whole genome shotgun (WGS) entry which is preliminary data.</text>
</comment>
<dbReference type="PANTHER" id="PTHR34961:SF5">
    <property type="entry name" value="TRANSMEMBRANE PROTEIN"/>
    <property type="match status" value="1"/>
</dbReference>
<gene>
    <name evidence="3" type="ORF">SLEP1_g28071</name>
</gene>
<evidence type="ECO:0000256" key="2">
    <source>
        <dbReference type="SAM" id="SignalP"/>
    </source>
</evidence>
<organism evidence="3 4">
    <name type="scientific">Rubroshorea leprosula</name>
    <dbReference type="NCBI Taxonomy" id="152421"/>
    <lineage>
        <taxon>Eukaryota</taxon>
        <taxon>Viridiplantae</taxon>
        <taxon>Streptophyta</taxon>
        <taxon>Embryophyta</taxon>
        <taxon>Tracheophyta</taxon>
        <taxon>Spermatophyta</taxon>
        <taxon>Magnoliopsida</taxon>
        <taxon>eudicotyledons</taxon>
        <taxon>Gunneridae</taxon>
        <taxon>Pentapetalae</taxon>
        <taxon>rosids</taxon>
        <taxon>malvids</taxon>
        <taxon>Malvales</taxon>
        <taxon>Dipterocarpaceae</taxon>
        <taxon>Rubroshorea</taxon>
    </lineage>
</organism>
<feature type="signal peptide" evidence="2">
    <location>
        <begin position="1"/>
        <end position="21"/>
    </location>
</feature>
<feature type="compositionally biased region" description="Acidic residues" evidence="1">
    <location>
        <begin position="62"/>
        <end position="73"/>
    </location>
</feature>